<dbReference type="Gene3D" id="3.30.950.30">
    <property type="entry name" value="Schlafen, AAA domain"/>
    <property type="match status" value="1"/>
</dbReference>
<proteinExistence type="predicted"/>
<feature type="domain" description="Schlafen AlbA-2" evidence="2">
    <location>
        <begin position="17"/>
        <end position="135"/>
    </location>
</feature>
<dbReference type="Proteomes" id="UP000189933">
    <property type="component" value="Unassembled WGS sequence"/>
</dbReference>
<dbReference type="GO" id="GO:0003677">
    <property type="term" value="F:DNA binding"/>
    <property type="evidence" value="ECO:0007669"/>
    <property type="project" value="UniProtKB-KW"/>
</dbReference>
<evidence type="ECO:0000256" key="1">
    <source>
        <dbReference type="SAM" id="Coils"/>
    </source>
</evidence>
<organism evidence="3 4">
    <name type="scientific">Carboxydocella sporoproducens DSM 16521</name>
    <dbReference type="NCBI Taxonomy" id="1121270"/>
    <lineage>
        <taxon>Bacteria</taxon>
        <taxon>Bacillati</taxon>
        <taxon>Bacillota</taxon>
        <taxon>Clostridia</taxon>
        <taxon>Eubacteriales</taxon>
        <taxon>Clostridiales Family XVI. Incertae Sedis</taxon>
        <taxon>Carboxydocella</taxon>
    </lineage>
</organism>
<dbReference type="RefSeq" id="WP_078664498.1">
    <property type="nucleotide sequence ID" value="NZ_FUXM01000002.1"/>
</dbReference>
<dbReference type="InterPro" id="IPR007421">
    <property type="entry name" value="Schlafen_AlbA_2_dom"/>
</dbReference>
<name>A0A1T4LWM6_9FIRM</name>
<sequence>MKPLTAKQIMAMISAGENNHVDFKRGLFLPEADKPRITQHFELAKDLAAFANSDGGYLLVGVDDDGQVVGFKSNDLLEQRIINLCRDIISPPLKPDIYKAKVKDKEVLVIRVERGQGYLHLVRDKVYIRVHNEVRVASSEEITEIVLERNHQKLRSLLQEKENLSLLIIKVSKLSSELFRAKTLITEIEANDFCQAQIDLSDYNDGINVYKLIKQAENHLTNLDMVELGNLLEFLLRLDQAIQQLEQINQELETLLDTYYCQIEGK</sequence>
<gene>
    <name evidence="3" type="ORF">SAMN02745885_00346</name>
</gene>
<dbReference type="OrthoDB" id="9807907at2"/>
<feature type="coiled-coil region" evidence="1">
    <location>
        <begin position="231"/>
        <end position="262"/>
    </location>
</feature>
<evidence type="ECO:0000313" key="3">
    <source>
        <dbReference type="EMBL" id="SJZ59143.1"/>
    </source>
</evidence>
<accession>A0A1T4LWM6</accession>
<dbReference type="PANTHER" id="PTHR30595">
    <property type="entry name" value="GLPR-RELATED TRANSCRIPTIONAL REPRESSOR"/>
    <property type="match status" value="1"/>
</dbReference>
<protein>
    <submittedName>
        <fullName evidence="3">Putative DNA-binding domain-containing protein</fullName>
    </submittedName>
</protein>
<evidence type="ECO:0000259" key="2">
    <source>
        <dbReference type="Pfam" id="PF04326"/>
    </source>
</evidence>
<keyword evidence="4" id="KW-1185">Reference proteome</keyword>
<dbReference type="EMBL" id="FUXM01000002">
    <property type="protein sequence ID" value="SJZ59143.1"/>
    <property type="molecule type" value="Genomic_DNA"/>
</dbReference>
<keyword evidence="3" id="KW-0238">DNA-binding</keyword>
<reference evidence="4" key="1">
    <citation type="submission" date="2017-02" db="EMBL/GenBank/DDBJ databases">
        <authorList>
            <person name="Varghese N."/>
            <person name="Submissions S."/>
        </authorList>
    </citation>
    <scope>NUCLEOTIDE SEQUENCE [LARGE SCALE GENOMIC DNA]</scope>
    <source>
        <strain evidence="4">DSM 16521</strain>
    </source>
</reference>
<dbReference type="AlphaFoldDB" id="A0A1T4LWM6"/>
<dbReference type="InterPro" id="IPR038461">
    <property type="entry name" value="Schlafen_AlbA_2_dom_sf"/>
</dbReference>
<evidence type="ECO:0000313" key="4">
    <source>
        <dbReference type="Proteomes" id="UP000189933"/>
    </source>
</evidence>
<dbReference type="Pfam" id="PF04326">
    <property type="entry name" value="SLFN_AlbA_2"/>
    <property type="match status" value="1"/>
</dbReference>
<dbReference type="PANTHER" id="PTHR30595:SF6">
    <property type="entry name" value="SCHLAFEN ALBA-2 DOMAIN-CONTAINING PROTEIN"/>
    <property type="match status" value="1"/>
</dbReference>
<keyword evidence="1" id="KW-0175">Coiled coil</keyword>